<dbReference type="PANTHER" id="PTHR33116:SF78">
    <property type="entry name" value="OS12G0587133 PROTEIN"/>
    <property type="match status" value="1"/>
</dbReference>
<dbReference type="EMBL" id="OIVN01006355">
    <property type="protein sequence ID" value="SPD31324.1"/>
    <property type="molecule type" value="Genomic_DNA"/>
</dbReference>
<protein>
    <recommendedName>
        <fullName evidence="4">Reverse transcriptase zinc-binding domain-containing protein</fullName>
    </recommendedName>
</protein>
<organism evidence="3">
    <name type="scientific">Fagus sylvatica</name>
    <name type="common">Beechnut</name>
    <dbReference type="NCBI Taxonomy" id="28930"/>
    <lineage>
        <taxon>Eukaryota</taxon>
        <taxon>Viridiplantae</taxon>
        <taxon>Streptophyta</taxon>
        <taxon>Embryophyta</taxon>
        <taxon>Tracheophyta</taxon>
        <taxon>Spermatophyta</taxon>
        <taxon>Magnoliopsida</taxon>
        <taxon>eudicotyledons</taxon>
        <taxon>Gunneridae</taxon>
        <taxon>Pentapetalae</taxon>
        <taxon>rosids</taxon>
        <taxon>fabids</taxon>
        <taxon>Fagales</taxon>
        <taxon>Fagaceae</taxon>
        <taxon>Fagus</taxon>
    </lineage>
</organism>
<evidence type="ECO:0000259" key="1">
    <source>
        <dbReference type="Pfam" id="PF00078"/>
    </source>
</evidence>
<reference evidence="3" key="1">
    <citation type="submission" date="2018-02" db="EMBL/GenBank/DDBJ databases">
        <authorList>
            <person name="Cohen D.B."/>
            <person name="Kent A.D."/>
        </authorList>
    </citation>
    <scope>NUCLEOTIDE SEQUENCE</scope>
</reference>
<dbReference type="InterPro" id="IPR026960">
    <property type="entry name" value="RVT-Znf"/>
</dbReference>
<evidence type="ECO:0000313" key="3">
    <source>
        <dbReference type="EMBL" id="SPD31324.1"/>
    </source>
</evidence>
<dbReference type="Pfam" id="PF00078">
    <property type="entry name" value="RVT_1"/>
    <property type="match status" value="1"/>
</dbReference>
<evidence type="ECO:0008006" key="4">
    <source>
        <dbReference type="Google" id="ProtNLM"/>
    </source>
</evidence>
<feature type="domain" description="Reverse transcriptase zinc-binding" evidence="2">
    <location>
        <begin position="305"/>
        <end position="390"/>
    </location>
</feature>
<dbReference type="InterPro" id="IPR000477">
    <property type="entry name" value="RT_dom"/>
</dbReference>
<dbReference type="AlphaFoldDB" id="A0A2N9J419"/>
<name>A0A2N9J419_FAGSY</name>
<dbReference type="Pfam" id="PF13966">
    <property type="entry name" value="zf-RVT"/>
    <property type="match status" value="1"/>
</dbReference>
<evidence type="ECO:0000259" key="2">
    <source>
        <dbReference type="Pfam" id="PF13966"/>
    </source>
</evidence>
<feature type="domain" description="Reverse transcriptase" evidence="1">
    <location>
        <begin position="27"/>
        <end position="108"/>
    </location>
</feature>
<gene>
    <name evidence="3" type="ORF">FSB_LOCUS59206</name>
</gene>
<accession>A0A2N9J419</accession>
<sequence length="489" mass="56165">MEGLSRMLDKAIGAGMLSSFAVSRNANDPLLIFHLLFADDTLIFCEADSVHIAHLRSILVWFEAISGLRVNLGKSELVQVGEVPFLEELADILGCQTSTLPMKYLGLPLGAKFKSLDIWNPIVEKMECRLAGWKRIYLSKGGRLTLIKSTLSNLPTYFLSLFPIPVVVAKRIKQIQRNFLWGSSEEEGKFHLVRVEKEALWRQVIVAKYGVMEGGWMSKAPIGPYGSLKDVFLELHRIARVQDAVVADHVHFRGDSVHWEVQFTRLVQDWELESVSLFLELLYSVTIHRLEEDQLRWKPSPDKGFLVKSYYKEICSPGTGFFPWKNIWKSKVPLRITFFTWTVALGKILTTENLRRRRGIVLVSWCCMCKASGESVEHLLLHCPYAKEIWDMIFALFGIQWVMPRGVLALFECWQGTFGVNQNIVVWRAVPHCVMWCLWRECNRRTFEDCESSVVNLKLQFYRCLFDCLIATGHFSFSNVLDLIDICSL</sequence>
<proteinExistence type="predicted"/>
<dbReference type="PANTHER" id="PTHR33116">
    <property type="entry name" value="REVERSE TRANSCRIPTASE ZINC-BINDING DOMAIN-CONTAINING PROTEIN-RELATED-RELATED"/>
    <property type="match status" value="1"/>
</dbReference>